<dbReference type="Gene3D" id="1.10.150.50">
    <property type="entry name" value="Transcription Factor, Ets-1"/>
    <property type="match status" value="1"/>
</dbReference>
<dbReference type="SUPFAM" id="SSF47769">
    <property type="entry name" value="SAM/Pointed domain"/>
    <property type="match status" value="1"/>
</dbReference>
<feature type="region of interest" description="Disordered" evidence="3">
    <location>
        <begin position="1"/>
        <end position="21"/>
    </location>
</feature>
<dbReference type="EnsemblMetazoa" id="Aqu2.1.31703_001">
    <property type="protein sequence ID" value="Aqu2.1.31703_001"/>
    <property type="gene ID" value="Aqu2.1.31703"/>
</dbReference>
<comment type="caution">
    <text evidence="2">Lacks conserved residue(s) required for the propagation of feature annotation.</text>
</comment>
<evidence type="ECO:0000256" key="2">
    <source>
        <dbReference type="PROSITE-ProRule" id="PRU00104"/>
    </source>
</evidence>
<evidence type="ECO:0000256" key="1">
    <source>
        <dbReference type="ARBA" id="ARBA00022786"/>
    </source>
</evidence>
<reference evidence="5" key="1">
    <citation type="submission" date="2017-05" db="UniProtKB">
        <authorList>
            <consortium name="EnsemblMetazoa"/>
        </authorList>
    </citation>
    <scope>IDENTIFICATION</scope>
</reference>
<dbReference type="InParanoid" id="A0A1X7UVA0"/>
<dbReference type="InterPro" id="IPR013761">
    <property type="entry name" value="SAM/pointed_sf"/>
</dbReference>
<dbReference type="OrthoDB" id="775972at2759"/>
<dbReference type="eggNOG" id="KOG1084">
    <property type="taxonomic scope" value="Eukaryota"/>
</dbReference>
<dbReference type="InterPro" id="IPR000569">
    <property type="entry name" value="HECT_dom"/>
</dbReference>
<protein>
    <recommendedName>
        <fullName evidence="4">HECT domain-containing protein</fullName>
    </recommendedName>
</protein>
<dbReference type="SUPFAM" id="SSF56204">
    <property type="entry name" value="Hect, E3 ligase catalytic domain"/>
    <property type="match status" value="1"/>
</dbReference>
<evidence type="ECO:0000259" key="4">
    <source>
        <dbReference type="PROSITE" id="PS50237"/>
    </source>
</evidence>
<dbReference type="AlphaFoldDB" id="A0A1X7UVA0"/>
<dbReference type="PROSITE" id="PS50237">
    <property type="entry name" value="HECT"/>
    <property type="match status" value="1"/>
</dbReference>
<feature type="compositionally biased region" description="Basic and acidic residues" evidence="3">
    <location>
        <begin position="12"/>
        <end position="21"/>
    </location>
</feature>
<organism evidence="5">
    <name type="scientific">Amphimedon queenslandica</name>
    <name type="common">Sponge</name>
    <dbReference type="NCBI Taxonomy" id="400682"/>
    <lineage>
        <taxon>Eukaryota</taxon>
        <taxon>Metazoa</taxon>
        <taxon>Porifera</taxon>
        <taxon>Demospongiae</taxon>
        <taxon>Heteroscleromorpha</taxon>
        <taxon>Haplosclerida</taxon>
        <taxon>Niphatidae</taxon>
        <taxon>Amphimedon</taxon>
    </lineage>
</organism>
<sequence length="807" mass="88307">MEDNSGVNRGVNEGDKQQLEQEDKDCIAEALQVAGVSHLLQRFIEEKVTVDIIPMLDEQQLVILGVTQMGQRVILKNYCKQSISKTEINSELRSTFASSSRATSDNSSPSGFQSTIAKASRLLEELKSNPAARIDRYSKRKRKRSENTLQYQRNLVCLEYMGYERTVKNHDMIFKGIVCLSTNMSEIEVRNEIVAVIKTKESSIHSFESLSPEDFEFVKCVNRHILIPDGKLAFDGNGIKVLYKSGSIYVRLLEHSSKFYCIFPLAPSEAANCNNNNNNSISNAALPSHPSIVTVSPSVNSGSSLSISPALVSNTSISVSPTVNAATSVALSVVSSAPSLTSSSVVSPAIPLTSSLTSSPLHIVTVAPTINTPTVISISPISSGINEAIDSASNISSANPTDVPLVGAHTSVTSLPDIDGSFWNDQHDYIEVSDSSDMEDSNIQLALQESVSSRVQSKRVFGCVEELLKNQAGMLCFVAPVPEDRQRIIVRRKHIWSDTKRALKQPAFNDTSGLNVTFIGEDAHDAGGPTREFFRLVISEMRLDANLFSSKGYGKSLIYALLPTAYDLYKEQEGSILVCVSPVTALMMDQKAKFAPKGIMTEFVGEKQIDDSARDKTLTESWVEYADELWGLVEKAYPDLSAAAHKQLALTQLFNSITDPQVVLAVKQKNPKSLSEAVMATLQIERIVTSTCVASMSSLKDESAVLPHLASVNGSLLSVKVIVVDNLSEDAILGLDFLEYHRCSINIPQCRSTTLCTVLNDTVRIPPYFELETLAFVNDFACESGIWLVEENCLHPRDSTLQWQGPL</sequence>
<feature type="domain" description="HECT" evidence="4">
    <location>
        <begin position="499"/>
        <end position="541"/>
    </location>
</feature>
<proteinExistence type="predicted"/>
<accession>A0A1X7UVA0</accession>
<keyword evidence="1 2" id="KW-0833">Ubl conjugation pathway</keyword>
<dbReference type="GO" id="GO:0004842">
    <property type="term" value="F:ubiquitin-protein transferase activity"/>
    <property type="evidence" value="ECO:0007669"/>
    <property type="project" value="InterPro"/>
</dbReference>
<evidence type="ECO:0000313" key="5">
    <source>
        <dbReference type="EnsemblMetazoa" id="Aqu2.1.31703_001"/>
    </source>
</evidence>
<evidence type="ECO:0000256" key="3">
    <source>
        <dbReference type="SAM" id="MobiDB-lite"/>
    </source>
</evidence>
<dbReference type="Gene3D" id="3.90.1750.10">
    <property type="entry name" value="Hect, E3 ligase catalytic domains"/>
    <property type="match status" value="1"/>
</dbReference>
<dbReference type="InterPro" id="IPR035983">
    <property type="entry name" value="Hect_E3_ubiquitin_ligase"/>
</dbReference>
<name>A0A1X7UVA0_AMPQE</name>